<evidence type="ECO:0000256" key="3">
    <source>
        <dbReference type="SAM" id="SignalP"/>
    </source>
</evidence>
<feature type="signal peptide" evidence="3">
    <location>
        <begin position="1"/>
        <end position="36"/>
    </location>
</feature>
<dbReference type="AlphaFoldDB" id="A0A9P8VKC7"/>
<protein>
    <submittedName>
        <fullName evidence="4">Uncharacterized protein</fullName>
    </submittedName>
</protein>
<keyword evidence="2" id="KW-1133">Transmembrane helix</keyword>
<name>A0A9P8VKC7_9PEZI</name>
<feature type="region of interest" description="Disordered" evidence="1">
    <location>
        <begin position="159"/>
        <end position="229"/>
    </location>
</feature>
<feature type="transmembrane region" description="Helical" evidence="2">
    <location>
        <begin position="60"/>
        <end position="79"/>
    </location>
</feature>
<sequence>MHGGAARGPSRHSHSLPDADVLLLFLLLCFALPCLAAHAPRSPCSWSLISYYSVTSASSFPARSLALPFFFSCFSYFFFLPFPPSHTLSCFTIIRQPHRSPHNAFQGCYLTAAPPRLDSNRLRDSGTLRSSPGIRRLEYSDQHQPCKTHTVVSVSISINASTDRSPSRASSQPARPAARHHRQEALPHQQETSRRHCQAAPTTSSAVEAAASFGQPASNNTTRLAQAFS</sequence>
<dbReference type="EMBL" id="JAGSXJ010000001">
    <property type="protein sequence ID" value="KAH6697140.1"/>
    <property type="molecule type" value="Genomic_DNA"/>
</dbReference>
<proteinExistence type="predicted"/>
<evidence type="ECO:0000256" key="1">
    <source>
        <dbReference type="SAM" id="MobiDB-lite"/>
    </source>
</evidence>
<keyword evidence="3" id="KW-0732">Signal</keyword>
<comment type="caution">
    <text evidence="4">The sequence shown here is derived from an EMBL/GenBank/DDBJ whole genome shotgun (WGS) entry which is preliminary data.</text>
</comment>
<evidence type="ECO:0000313" key="5">
    <source>
        <dbReference type="Proteomes" id="UP000770015"/>
    </source>
</evidence>
<keyword evidence="2" id="KW-0812">Transmembrane</keyword>
<keyword evidence="5" id="KW-1185">Reference proteome</keyword>
<keyword evidence="2" id="KW-0472">Membrane</keyword>
<gene>
    <name evidence="4" type="ORF">F5X68DRAFT_2480</name>
</gene>
<organism evidence="4 5">
    <name type="scientific">Plectosphaerella plurivora</name>
    <dbReference type="NCBI Taxonomy" id="936078"/>
    <lineage>
        <taxon>Eukaryota</taxon>
        <taxon>Fungi</taxon>
        <taxon>Dikarya</taxon>
        <taxon>Ascomycota</taxon>
        <taxon>Pezizomycotina</taxon>
        <taxon>Sordariomycetes</taxon>
        <taxon>Hypocreomycetidae</taxon>
        <taxon>Glomerellales</taxon>
        <taxon>Plectosphaerellaceae</taxon>
        <taxon>Plectosphaerella</taxon>
    </lineage>
</organism>
<feature type="compositionally biased region" description="Low complexity" evidence="1">
    <location>
        <begin position="167"/>
        <end position="176"/>
    </location>
</feature>
<accession>A0A9P8VKC7</accession>
<evidence type="ECO:0000313" key="4">
    <source>
        <dbReference type="EMBL" id="KAH6697140.1"/>
    </source>
</evidence>
<dbReference type="Proteomes" id="UP000770015">
    <property type="component" value="Unassembled WGS sequence"/>
</dbReference>
<feature type="compositionally biased region" description="Polar residues" evidence="1">
    <location>
        <begin position="215"/>
        <end position="229"/>
    </location>
</feature>
<reference evidence="4" key="1">
    <citation type="journal article" date="2021" name="Nat. Commun.">
        <title>Genetic determinants of endophytism in the Arabidopsis root mycobiome.</title>
        <authorList>
            <person name="Mesny F."/>
            <person name="Miyauchi S."/>
            <person name="Thiergart T."/>
            <person name="Pickel B."/>
            <person name="Atanasova L."/>
            <person name="Karlsson M."/>
            <person name="Huettel B."/>
            <person name="Barry K.W."/>
            <person name="Haridas S."/>
            <person name="Chen C."/>
            <person name="Bauer D."/>
            <person name="Andreopoulos W."/>
            <person name="Pangilinan J."/>
            <person name="LaButti K."/>
            <person name="Riley R."/>
            <person name="Lipzen A."/>
            <person name="Clum A."/>
            <person name="Drula E."/>
            <person name="Henrissat B."/>
            <person name="Kohler A."/>
            <person name="Grigoriev I.V."/>
            <person name="Martin F.M."/>
            <person name="Hacquard S."/>
        </authorList>
    </citation>
    <scope>NUCLEOTIDE SEQUENCE</scope>
    <source>
        <strain evidence="4">MPI-SDFR-AT-0117</strain>
    </source>
</reference>
<evidence type="ECO:0000256" key="2">
    <source>
        <dbReference type="SAM" id="Phobius"/>
    </source>
</evidence>
<feature type="chain" id="PRO_5040294703" evidence="3">
    <location>
        <begin position="37"/>
        <end position="229"/>
    </location>
</feature>